<dbReference type="InterPro" id="IPR036388">
    <property type="entry name" value="WH-like_DNA-bd_sf"/>
</dbReference>
<dbReference type="PANTHER" id="PTHR30537:SF5">
    <property type="entry name" value="HTH-TYPE TRANSCRIPTIONAL ACTIVATOR TTDR-RELATED"/>
    <property type="match status" value="1"/>
</dbReference>
<protein>
    <submittedName>
        <fullName evidence="6">LysR family transcriptional regulator</fullName>
    </submittedName>
</protein>
<dbReference type="InterPro" id="IPR005119">
    <property type="entry name" value="LysR_subst-bd"/>
</dbReference>
<evidence type="ECO:0000259" key="5">
    <source>
        <dbReference type="PROSITE" id="PS50931"/>
    </source>
</evidence>
<dbReference type="SUPFAM" id="SSF46785">
    <property type="entry name" value="Winged helix' DNA-binding domain"/>
    <property type="match status" value="1"/>
</dbReference>
<dbReference type="InterPro" id="IPR000847">
    <property type="entry name" value="LysR_HTH_N"/>
</dbReference>
<dbReference type="Gene3D" id="1.10.10.10">
    <property type="entry name" value="Winged helix-like DNA-binding domain superfamily/Winged helix DNA-binding domain"/>
    <property type="match status" value="1"/>
</dbReference>
<dbReference type="InterPro" id="IPR058163">
    <property type="entry name" value="LysR-type_TF_proteobact-type"/>
</dbReference>
<dbReference type="RefSeq" id="WP_176865896.1">
    <property type="nucleotide sequence ID" value="NZ_JABXWT010000008.1"/>
</dbReference>
<evidence type="ECO:0000256" key="3">
    <source>
        <dbReference type="ARBA" id="ARBA00023125"/>
    </source>
</evidence>
<keyword evidence="2" id="KW-0805">Transcription regulation</keyword>
<dbReference type="SUPFAM" id="SSF53850">
    <property type="entry name" value="Periplasmic binding protein-like II"/>
    <property type="match status" value="1"/>
</dbReference>
<dbReference type="Pfam" id="PF03466">
    <property type="entry name" value="LysR_substrate"/>
    <property type="match status" value="1"/>
</dbReference>
<proteinExistence type="inferred from homology"/>
<keyword evidence="4" id="KW-0804">Transcription</keyword>
<reference evidence="6 7" key="1">
    <citation type="submission" date="2020-06" db="EMBL/GenBank/DDBJ databases">
        <authorList>
            <person name="Cao W.R."/>
        </authorList>
    </citation>
    <scope>NUCLEOTIDE SEQUENCE [LARGE SCALE GENOMIC DNA]</scope>
    <source>
        <strain evidence="6 7">B1Z28</strain>
    </source>
</reference>
<comment type="caution">
    <text evidence="6">The sequence shown here is derived from an EMBL/GenBank/DDBJ whole genome shotgun (WGS) entry which is preliminary data.</text>
</comment>
<dbReference type="Pfam" id="PF00126">
    <property type="entry name" value="HTH_1"/>
    <property type="match status" value="1"/>
</dbReference>
<gene>
    <name evidence="6" type="ORF">HW561_14260</name>
</gene>
<organism evidence="6 7">
    <name type="scientific">Ruegeria haliotis</name>
    <dbReference type="NCBI Taxonomy" id="2747601"/>
    <lineage>
        <taxon>Bacteria</taxon>
        <taxon>Pseudomonadati</taxon>
        <taxon>Pseudomonadota</taxon>
        <taxon>Alphaproteobacteria</taxon>
        <taxon>Rhodobacterales</taxon>
        <taxon>Roseobacteraceae</taxon>
        <taxon>Ruegeria</taxon>
    </lineage>
</organism>
<dbReference type="PANTHER" id="PTHR30537">
    <property type="entry name" value="HTH-TYPE TRANSCRIPTIONAL REGULATOR"/>
    <property type="match status" value="1"/>
</dbReference>
<keyword evidence="3" id="KW-0238">DNA-binding</keyword>
<keyword evidence="7" id="KW-1185">Reference proteome</keyword>
<name>A0ABX2PS18_9RHOB</name>
<dbReference type="InterPro" id="IPR036390">
    <property type="entry name" value="WH_DNA-bd_sf"/>
</dbReference>
<dbReference type="CDD" id="cd08422">
    <property type="entry name" value="PBP2_CrgA_like"/>
    <property type="match status" value="1"/>
</dbReference>
<accession>A0ABX2PS18</accession>
<sequence length="294" mass="33065">MPSLDAIAVFSQVARSQSFTEAAHALNVPLSTVSRKVSELEANLNTRLIDRSKRQIRLTEAGATYFDLCRKGLDTLEYANRVMLDRHSDTAGTVTITVPPNLMEVLFLKAIETFQLRYPKARLRVLVSERMLDFVDDCVDLSFRVAPPKQPDLVVRTLLRYRHRLVAAPSYASVHNLPRKLSELSRHKRIGFGFNSGRNVTWSFSRAATTEDTKFEPDLAINDYAAIRAAVVAGQGVGELPEPLCKNDLRDGKLVEVLPEWRFPKIQLFAVHSGNTSLTKLARLFLDLAAEEMR</sequence>
<dbReference type="Proteomes" id="UP000630805">
    <property type="component" value="Unassembled WGS sequence"/>
</dbReference>
<dbReference type="PROSITE" id="PS50931">
    <property type="entry name" value="HTH_LYSR"/>
    <property type="match status" value="1"/>
</dbReference>
<dbReference type="Gene3D" id="3.40.190.290">
    <property type="match status" value="1"/>
</dbReference>
<comment type="similarity">
    <text evidence="1">Belongs to the LysR transcriptional regulatory family.</text>
</comment>
<evidence type="ECO:0000256" key="1">
    <source>
        <dbReference type="ARBA" id="ARBA00009437"/>
    </source>
</evidence>
<evidence type="ECO:0000313" key="6">
    <source>
        <dbReference type="EMBL" id="NVO56955.1"/>
    </source>
</evidence>
<feature type="domain" description="HTH lysR-type" evidence="5">
    <location>
        <begin position="2"/>
        <end position="59"/>
    </location>
</feature>
<evidence type="ECO:0000256" key="2">
    <source>
        <dbReference type="ARBA" id="ARBA00023015"/>
    </source>
</evidence>
<evidence type="ECO:0000256" key="4">
    <source>
        <dbReference type="ARBA" id="ARBA00023163"/>
    </source>
</evidence>
<dbReference type="EMBL" id="JABXWT010000008">
    <property type="protein sequence ID" value="NVO56955.1"/>
    <property type="molecule type" value="Genomic_DNA"/>
</dbReference>
<evidence type="ECO:0000313" key="7">
    <source>
        <dbReference type="Proteomes" id="UP000630805"/>
    </source>
</evidence>